<evidence type="ECO:0000313" key="3">
    <source>
        <dbReference type="EMBL" id="EKX98459.1"/>
    </source>
</evidence>
<dbReference type="InterPro" id="IPR025582">
    <property type="entry name" value="YARHG_dom"/>
</dbReference>
<dbReference type="Pfam" id="PF11369">
    <property type="entry name" value="DUF3160"/>
    <property type="match status" value="1"/>
</dbReference>
<dbReference type="RefSeq" id="WP_009163293.1">
    <property type="nucleotide sequence ID" value="NZ_KB291010.1"/>
</dbReference>
<proteinExistence type="predicted"/>
<feature type="chain" id="PRO_5003954161" description="YARHG domain-containing protein" evidence="1">
    <location>
        <begin position="21"/>
        <end position="809"/>
    </location>
</feature>
<keyword evidence="1" id="KW-0732">Signal</keyword>
<dbReference type="InterPro" id="IPR038434">
    <property type="entry name" value="YARHG_sf"/>
</dbReference>
<keyword evidence="4" id="KW-1185">Reference proteome</keyword>
<dbReference type="Proteomes" id="UP000010433">
    <property type="component" value="Unassembled WGS sequence"/>
</dbReference>
<protein>
    <recommendedName>
        <fullName evidence="2">YARHG domain-containing protein</fullName>
    </recommendedName>
</protein>
<dbReference type="HOGENOM" id="CLU_015670_1_0_10"/>
<dbReference type="SMART" id="SM01325">
    <property type="entry name" value="DUF3160"/>
    <property type="match status" value="1"/>
</dbReference>
<feature type="domain" description="YARHG" evidence="2">
    <location>
        <begin position="33"/>
        <end position="136"/>
    </location>
</feature>
<evidence type="ECO:0000256" key="1">
    <source>
        <dbReference type="SAM" id="SignalP"/>
    </source>
</evidence>
<comment type="caution">
    <text evidence="3">The sequence shown here is derived from an EMBL/GenBank/DDBJ whole genome shotgun (WGS) entry which is preliminary data.</text>
</comment>
<dbReference type="PATRIC" id="fig|1127699.3.peg.1825"/>
<dbReference type="OrthoDB" id="353549at2"/>
<dbReference type="EMBL" id="AMEP01000113">
    <property type="protein sequence ID" value="EKX98459.1"/>
    <property type="molecule type" value="Genomic_DNA"/>
</dbReference>
<evidence type="ECO:0000259" key="2">
    <source>
        <dbReference type="SMART" id="SM01324"/>
    </source>
</evidence>
<sequence>MFKKTILLTACIALTVGLFAQTKPKKVILPGNGRLDIEKFNKRIDLKMDLSKLSLSELRVLRNAFAARQGYIFKSADLRSIYSQTSWYDSLMWKRFDAEEAAGTFDETNGNAYGQRPVTLKREEIDFISKIKQYENKILQNRTNLPKGHIVNLDLLLNPFQLETFDPRLKEALGRNGFAIVPDNKLQLFHIYEKNDYSNFPSFVTTDLYLQLFHLYFDAVLRDVEEKKLDSLTTLFCQEMYKRMTTLVTNAATGKEIRRSAAFCQAYFGIALALETDKLPDDITDTYREMAAYEVEKVNASENAGSEFLDYKDVQFPYSLFRPRGHYTRSERIKHYFRTMMWLQTVPFGTDKADQLKCAALLANTIGSDPNLQKAYNALFEPITFLFGEPDNITIMQVYDLMKTAYPNVEKLLANKKMLSQLREQIEQVAKKQTRIRPKYELTSPYKINLMPQRYMPDAEVLNEMVDAINKPTKRNVPSGLDVFAAMGCPAAERILLNERGEAKRWELFTTVLDSMKTRMGQINWQATLATRWINALKQLNQPTENAPYFMRTPQWDKKNLNTSLASWAELKHDAILYAKQPMGAECGSGGPPEPVVKGYVEPNVKFWAKAVELTTTLEKVLKKYGLMTDKAERTTERVKEMAEFLLKISQKELAKNTPLTEEEYNNIEIIGSTFENISLDLVRSDDAFLDGWDNVEGADKSIAIVADVYTANLPNNPNHSILYEATGPAYEIYVAVPIDNELYLMRGAVFSYREFEQSTDQQRLTDEEWQEKLKQKPFLGVPRWMEEITVPLEQTPTDNEEIFYSSGC</sequence>
<dbReference type="STRING" id="1127699.HMPREF9151_01988"/>
<name>L1N5C2_9BACT</name>
<dbReference type="Gene3D" id="1.20.58.1690">
    <property type="match status" value="1"/>
</dbReference>
<organism evidence="3 4">
    <name type="scientific">Hoylesella saccharolytica F0055</name>
    <dbReference type="NCBI Taxonomy" id="1127699"/>
    <lineage>
        <taxon>Bacteria</taxon>
        <taxon>Pseudomonadati</taxon>
        <taxon>Bacteroidota</taxon>
        <taxon>Bacteroidia</taxon>
        <taxon>Bacteroidales</taxon>
        <taxon>Prevotellaceae</taxon>
        <taxon>Hoylesella</taxon>
    </lineage>
</organism>
<evidence type="ECO:0000313" key="4">
    <source>
        <dbReference type="Proteomes" id="UP000010433"/>
    </source>
</evidence>
<dbReference type="AlphaFoldDB" id="L1N5C2"/>
<gene>
    <name evidence="3" type="ORF">HMPREF9151_01988</name>
</gene>
<feature type="signal peptide" evidence="1">
    <location>
        <begin position="1"/>
        <end position="20"/>
    </location>
</feature>
<dbReference type="Pfam" id="PF13308">
    <property type="entry name" value="YARHG"/>
    <property type="match status" value="1"/>
</dbReference>
<dbReference type="InterPro" id="IPR022601">
    <property type="entry name" value="DUF3160"/>
</dbReference>
<dbReference type="SMART" id="SM01324">
    <property type="entry name" value="YARHG"/>
    <property type="match status" value="1"/>
</dbReference>
<reference evidence="3 4" key="1">
    <citation type="submission" date="2012-05" db="EMBL/GenBank/DDBJ databases">
        <authorList>
            <person name="Weinstock G."/>
            <person name="Sodergren E."/>
            <person name="Lobos E.A."/>
            <person name="Fulton L."/>
            <person name="Fulton R."/>
            <person name="Courtney L."/>
            <person name="Fronick C."/>
            <person name="O'Laughlin M."/>
            <person name="Godfrey J."/>
            <person name="Wilson R.M."/>
            <person name="Miner T."/>
            <person name="Farmer C."/>
            <person name="Delehaunty K."/>
            <person name="Cordes M."/>
            <person name="Minx P."/>
            <person name="Tomlinson C."/>
            <person name="Chen J."/>
            <person name="Wollam A."/>
            <person name="Pepin K.H."/>
            <person name="Bhonagiri V."/>
            <person name="Zhang X."/>
            <person name="Suruliraj S."/>
            <person name="Warren W."/>
            <person name="Mitreva M."/>
            <person name="Mardis E.R."/>
            <person name="Wilson R.K."/>
        </authorList>
    </citation>
    <scope>NUCLEOTIDE SEQUENCE [LARGE SCALE GENOMIC DNA]</scope>
    <source>
        <strain evidence="3 4">F0055</strain>
    </source>
</reference>
<accession>L1N5C2</accession>